<keyword evidence="1" id="KW-0175">Coiled coil</keyword>
<dbReference type="EMBL" id="MN740946">
    <property type="protein sequence ID" value="QHU19270.1"/>
    <property type="molecule type" value="Genomic_DNA"/>
</dbReference>
<keyword evidence="2" id="KW-1133">Transmembrane helix</keyword>
<name>A0A6C0KRB0_9ZZZZ</name>
<feature type="coiled-coil region" evidence="1">
    <location>
        <begin position="81"/>
        <end position="119"/>
    </location>
</feature>
<organism evidence="3">
    <name type="scientific">viral metagenome</name>
    <dbReference type="NCBI Taxonomy" id="1070528"/>
    <lineage>
        <taxon>unclassified sequences</taxon>
        <taxon>metagenomes</taxon>
        <taxon>organismal metagenomes</taxon>
    </lineage>
</organism>
<reference evidence="3" key="1">
    <citation type="journal article" date="2020" name="Nature">
        <title>Giant virus diversity and host interactions through global metagenomics.</title>
        <authorList>
            <person name="Schulz F."/>
            <person name="Roux S."/>
            <person name="Paez-Espino D."/>
            <person name="Jungbluth S."/>
            <person name="Walsh D.A."/>
            <person name="Denef V.J."/>
            <person name="McMahon K.D."/>
            <person name="Konstantinidis K.T."/>
            <person name="Eloe-Fadrosh E.A."/>
            <person name="Kyrpides N.C."/>
            <person name="Woyke T."/>
        </authorList>
    </citation>
    <scope>NUCLEOTIDE SEQUENCE</scope>
    <source>
        <strain evidence="3">GVMAG-S-3300013014-104</strain>
    </source>
</reference>
<evidence type="ECO:0000256" key="2">
    <source>
        <dbReference type="SAM" id="Phobius"/>
    </source>
</evidence>
<keyword evidence="2" id="KW-0812">Transmembrane</keyword>
<accession>A0A6C0KRB0</accession>
<sequence length="124" mass="14324">MLFIQDQNNNIFPLYNFAAITIMISNAIIVSGPFIGLYITLGLPIIYKFFNLLKQILIQYPIEIIAIIVTIIIILLMKSEADRTSLAIENAIKKIDEFKKNINEEIKKKDDRIKELEDILLKKN</sequence>
<feature type="transmembrane region" description="Helical" evidence="2">
    <location>
        <begin position="58"/>
        <end position="77"/>
    </location>
</feature>
<dbReference type="AlphaFoldDB" id="A0A6C0KRB0"/>
<evidence type="ECO:0000256" key="1">
    <source>
        <dbReference type="SAM" id="Coils"/>
    </source>
</evidence>
<evidence type="ECO:0000313" key="3">
    <source>
        <dbReference type="EMBL" id="QHU19270.1"/>
    </source>
</evidence>
<keyword evidence="2" id="KW-0472">Membrane</keyword>
<feature type="transmembrane region" description="Helical" evidence="2">
    <location>
        <begin position="12"/>
        <end position="38"/>
    </location>
</feature>
<proteinExistence type="predicted"/>
<protein>
    <submittedName>
        <fullName evidence="3">Uncharacterized protein</fullName>
    </submittedName>
</protein>